<dbReference type="OrthoDB" id="2619675at2"/>
<sequence length="168" mass="18971">MEKKKWTSIKEGAGNGGLLVLGKKPTTLPDQTFISLTRGEGLNFAQLIINQVFTLLVMHQMRKTPGLLYAEVGGELKRGRGNGQTMTVWDGKSMPKLRNQGTHHFAMKFFGWVIHRKNTQTYYLTYSAGGKIPSMEEAREIVKEHGKFYDQGRLVRKATPPKIDVYIS</sequence>
<dbReference type="RefSeq" id="WP_090740596.1">
    <property type="nucleotide sequence ID" value="NZ_FOBW01000001.1"/>
</dbReference>
<reference evidence="2" key="1">
    <citation type="submission" date="2016-10" db="EMBL/GenBank/DDBJ databases">
        <authorList>
            <person name="Varghese N."/>
            <person name="Submissions S."/>
        </authorList>
    </citation>
    <scope>NUCLEOTIDE SEQUENCE [LARGE SCALE GENOMIC DNA]</scope>
    <source>
        <strain evidence="2">B48,IBRC-M 10115,DSM 25386,CECT 8001</strain>
    </source>
</reference>
<protein>
    <submittedName>
        <fullName evidence="1">Uncharacterized protein</fullName>
    </submittedName>
</protein>
<dbReference type="AlphaFoldDB" id="A0A1H7WDM4"/>
<dbReference type="EMBL" id="FOBW01000001">
    <property type="protein sequence ID" value="SEM19601.1"/>
    <property type="molecule type" value="Genomic_DNA"/>
</dbReference>
<evidence type="ECO:0000313" key="2">
    <source>
        <dbReference type="Proteomes" id="UP000198553"/>
    </source>
</evidence>
<keyword evidence="2" id="KW-1185">Reference proteome</keyword>
<proteinExistence type="predicted"/>
<evidence type="ECO:0000313" key="1">
    <source>
        <dbReference type="EMBL" id="SEM19601.1"/>
    </source>
</evidence>
<dbReference type="STRING" id="930146.SAMN05192533_101374"/>
<gene>
    <name evidence="1" type="ORF">SAMN05192533_101374</name>
</gene>
<dbReference type="Proteomes" id="UP000198553">
    <property type="component" value="Unassembled WGS sequence"/>
</dbReference>
<name>A0A1H7WDM4_9BACI</name>
<organism evidence="1 2">
    <name type="scientific">Mesobacillus persicus</name>
    <dbReference type="NCBI Taxonomy" id="930146"/>
    <lineage>
        <taxon>Bacteria</taxon>
        <taxon>Bacillati</taxon>
        <taxon>Bacillota</taxon>
        <taxon>Bacilli</taxon>
        <taxon>Bacillales</taxon>
        <taxon>Bacillaceae</taxon>
        <taxon>Mesobacillus</taxon>
    </lineage>
</organism>
<accession>A0A1H7WDM4</accession>